<dbReference type="SUPFAM" id="SSF55874">
    <property type="entry name" value="ATPase domain of HSP90 chaperone/DNA topoisomerase II/histidine kinase"/>
    <property type="match status" value="1"/>
</dbReference>
<organism evidence="6 7">
    <name type="scientific">Trichloromonas acetexigens</name>
    <dbReference type="NCBI Taxonomy" id="38815"/>
    <lineage>
        <taxon>Bacteria</taxon>
        <taxon>Pseudomonadati</taxon>
        <taxon>Thermodesulfobacteriota</taxon>
        <taxon>Desulfuromonadia</taxon>
        <taxon>Desulfuromonadales</taxon>
        <taxon>Trichloromonadaceae</taxon>
        <taxon>Trichloromonas</taxon>
    </lineage>
</organism>
<accession>A0A550JJ93</accession>
<evidence type="ECO:0000256" key="1">
    <source>
        <dbReference type="ARBA" id="ARBA00000085"/>
    </source>
</evidence>
<dbReference type="Pfam" id="PF02518">
    <property type="entry name" value="HATPase_c"/>
    <property type="match status" value="1"/>
</dbReference>
<evidence type="ECO:0000259" key="5">
    <source>
        <dbReference type="PROSITE" id="PS50109"/>
    </source>
</evidence>
<dbReference type="InterPro" id="IPR005467">
    <property type="entry name" value="His_kinase_dom"/>
</dbReference>
<dbReference type="Gene3D" id="1.10.287.130">
    <property type="match status" value="1"/>
</dbReference>
<reference evidence="6 7" key="1">
    <citation type="submission" date="2019-07" db="EMBL/GenBank/DDBJ databases">
        <title>Insights of Desulfuromonas acetexigens electromicrobiology.</title>
        <authorList>
            <person name="Katuri K."/>
            <person name="Sapireddy V."/>
            <person name="Shaw D.R."/>
            <person name="Saikaly P."/>
        </authorList>
    </citation>
    <scope>NUCLEOTIDE SEQUENCE [LARGE SCALE GENOMIC DNA]</scope>
    <source>
        <strain evidence="6 7">2873</strain>
    </source>
</reference>
<dbReference type="InterPro" id="IPR003594">
    <property type="entry name" value="HATPase_dom"/>
</dbReference>
<dbReference type="InterPro" id="IPR029016">
    <property type="entry name" value="GAF-like_dom_sf"/>
</dbReference>
<evidence type="ECO:0000256" key="4">
    <source>
        <dbReference type="SAM" id="Coils"/>
    </source>
</evidence>
<keyword evidence="7" id="KW-1185">Reference proteome</keyword>
<dbReference type="Gene3D" id="3.30.565.10">
    <property type="entry name" value="Histidine kinase-like ATPase, C-terminal domain"/>
    <property type="match status" value="1"/>
</dbReference>
<dbReference type="Proteomes" id="UP000317155">
    <property type="component" value="Unassembled WGS sequence"/>
</dbReference>
<proteinExistence type="predicted"/>
<name>A0A550JJ93_9BACT</name>
<evidence type="ECO:0000313" key="6">
    <source>
        <dbReference type="EMBL" id="TRO83279.1"/>
    </source>
</evidence>
<dbReference type="Pfam" id="PF00512">
    <property type="entry name" value="HisKA"/>
    <property type="match status" value="1"/>
</dbReference>
<dbReference type="PRINTS" id="PR00344">
    <property type="entry name" value="BCTRLSENSOR"/>
</dbReference>
<dbReference type="InterPro" id="IPR052023">
    <property type="entry name" value="Histidine_kinase_KdpD"/>
</dbReference>
<keyword evidence="6" id="KW-0808">Transferase</keyword>
<sequence>MPSGCCWNKETISPDECRFLRPGDEELLFNRKKRFLVRCLECPLFLEELRRLNGDPDGLPAFFFYAIEEILALRAEMQGLTQQTEARTREIRFLHEVSQILQTSVAMDEVLSLALTAITAGKGFGLNRAILLLVDKDRQHLKGHIAVGPRNREEAGRIWHEIESHDYSLQDMGQILREQKMVAEKEKFRDLLEILSVPMNCAEHLFIATLNEQRTRHIVNLWEEPGIERRQTETLGVGELLLVPLISKNRRIGLLLADNIINGRPITPEDVQSLETFALPVAFAIERASLYERLQEELGKITEANNRLREQQELIVRMEKMALVGKIASNISHTIRNPLTIIGGFARSLLKHTPPEDAKRGHIESIIRESRRLEEVLQEVLSYSESLHPTFDWWDINQLIAGVFAGMRDDLEMNRIACRFDLEPNLPKAKLDFKKISYCLRALVTNAIEAMPSGGEIVARSSLHDERIHIELTDNGPGMSEETIRTVTAPFFSTKDSGSGLGLSLCTRILDEHAALLDIASELGRGTTITIKLTIAREDDHGPLADR</sequence>
<feature type="domain" description="Histidine kinase" evidence="5">
    <location>
        <begin position="330"/>
        <end position="537"/>
    </location>
</feature>
<dbReference type="Pfam" id="PF01590">
    <property type="entry name" value="GAF"/>
    <property type="match status" value="1"/>
</dbReference>
<dbReference type="CDD" id="cd00082">
    <property type="entry name" value="HisKA"/>
    <property type="match status" value="1"/>
</dbReference>
<dbReference type="GO" id="GO:0005886">
    <property type="term" value="C:plasma membrane"/>
    <property type="evidence" value="ECO:0007669"/>
    <property type="project" value="TreeGrafter"/>
</dbReference>
<keyword evidence="3" id="KW-0597">Phosphoprotein</keyword>
<dbReference type="SMART" id="SM00387">
    <property type="entry name" value="HATPase_c"/>
    <property type="match status" value="1"/>
</dbReference>
<dbReference type="InterPro" id="IPR036097">
    <property type="entry name" value="HisK_dim/P_sf"/>
</dbReference>
<dbReference type="InterPro" id="IPR036890">
    <property type="entry name" value="HATPase_C_sf"/>
</dbReference>
<dbReference type="SUPFAM" id="SSF55781">
    <property type="entry name" value="GAF domain-like"/>
    <property type="match status" value="1"/>
</dbReference>
<dbReference type="GO" id="GO:0000155">
    <property type="term" value="F:phosphorelay sensor kinase activity"/>
    <property type="evidence" value="ECO:0007669"/>
    <property type="project" value="InterPro"/>
</dbReference>
<dbReference type="Gene3D" id="3.30.450.40">
    <property type="match status" value="1"/>
</dbReference>
<evidence type="ECO:0000313" key="7">
    <source>
        <dbReference type="Proteomes" id="UP000317155"/>
    </source>
</evidence>
<dbReference type="AlphaFoldDB" id="A0A550JJ93"/>
<dbReference type="PANTHER" id="PTHR45569:SF1">
    <property type="entry name" value="SENSOR PROTEIN KDPD"/>
    <property type="match status" value="1"/>
</dbReference>
<protein>
    <recommendedName>
        <fullName evidence="2">histidine kinase</fullName>
        <ecNumber evidence="2">2.7.13.3</ecNumber>
    </recommendedName>
</protein>
<dbReference type="EC" id="2.7.13.3" evidence="2"/>
<dbReference type="OrthoDB" id="5428380at2"/>
<gene>
    <name evidence="6" type="ORF">FL622_04130</name>
</gene>
<keyword evidence="6" id="KW-0418">Kinase</keyword>
<evidence type="ECO:0000256" key="3">
    <source>
        <dbReference type="ARBA" id="ARBA00022553"/>
    </source>
</evidence>
<comment type="caution">
    <text evidence="6">The sequence shown here is derived from an EMBL/GenBank/DDBJ whole genome shotgun (WGS) entry which is preliminary data.</text>
</comment>
<dbReference type="InterPro" id="IPR003661">
    <property type="entry name" value="HisK_dim/P_dom"/>
</dbReference>
<dbReference type="PANTHER" id="PTHR45569">
    <property type="entry name" value="SENSOR PROTEIN KDPD"/>
    <property type="match status" value="1"/>
</dbReference>
<dbReference type="EMBL" id="VJVV01000002">
    <property type="protein sequence ID" value="TRO83279.1"/>
    <property type="molecule type" value="Genomic_DNA"/>
</dbReference>
<feature type="coiled-coil region" evidence="4">
    <location>
        <begin position="291"/>
        <end position="321"/>
    </location>
</feature>
<comment type="catalytic activity">
    <reaction evidence="1">
        <text>ATP + protein L-histidine = ADP + protein N-phospho-L-histidine.</text>
        <dbReference type="EC" id="2.7.13.3"/>
    </reaction>
</comment>
<dbReference type="InterPro" id="IPR003018">
    <property type="entry name" value="GAF"/>
</dbReference>
<evidence type="ECO:0000256" key="2">
    <source>
        <dbReference type="ARBA" id="ARBA00012438"/>
    </source>
</evidence>
<dbReference type="RefSeq" id="WP_092056081.1">
    <property type="nucleotide sequence ID" value="NZ_FOJJ01000012.1"/>
</dbReference>
<keyword evidence="4" id="KW-0175">Coiled coil</keyword>
<dbReference type="PROSITE" id="PS50109">
    <property type="entry name" value="HIS_KIN"/>
    <property type="match status" value="1"/>
</dbReference>
<dbReference type="SUPFAM" id="SSF47384">
    <property type="entry name" value="Homodimeric domain of signal transducing histidine kinase"/>
    <property type="match status" value="1"/>
</dbReference>
<dbReference type="SMART" id="SM00065">
    <property type="entry name" value="GAF"/>
    <property type="match status" value="1"/>
</dbReference>
<dbReference type="InterPro" id="IPR004358">
    <property type="entry name" value="Sig_transdc_His_kin-like_C"/>
</dbReference>
<dbReference type="SMART" id="SM00388">
    <property type="entry name" value="HisKA"/>
    <property type="match status" value="1"/>
</dbReference>